<dbReference type="Pfam" id="PF09722">
    <property type="entry name" value="Xre_MbcA_ParS_C"/>
    <property type="match status" value="1"/>
</dbReference>
<keyword evidence="3" id="KW-1185">Reference proteome</keyword>
<organism evidence="2 3">
    <name type="scientific">Dyella solisilvae</name>
    <dbReference type="NCBI Taxonomy" id="1920168"/>
    <lineage>
        <taxon>Bacteria</taxon>
        <taxon>Pseudomonadati</taxon>
        <taxon>Pseudomonadota</taxon>
        <taxon>Gammaproteobacteria</taxon>
        <taxon>Lysobacterales</taxon>
        <taxon>Rhodanobacteraceae</taxon>
        <taxon>Dyella</taxon>
    </lineage>
</organism>
<feature type="domain" description="Antitoxin Xre/MbcA/ParS-like toxin-binding" evidence="1">
    <location>
        <begin position="32"/>
        <end position="78"/>
    </location>
</feature>
<accession>A0A370K3V5</accession>
<name>A0A370K3V5_9GAMM</name>
<dbReference type="EMBL" id="QQSY01000005">
    <property type="protein sequence ID" value="RDI97324.1"/>
    <property type="molecule type" value="Genomic_DNA"/>
</dbReference>
<evidence type="ECO:0000313" key="3">
    <source>
        <dbReference type="Proteomes" id="UP000254711"/>
    </source>
</evidence>
<evidence type="ECO:0000259" key="1">
    <source>
        <dbReference type="Pfam" id="PF09722"/>
    </source>
</evidence>
<dbReference type="InterPro" id="IPR024467">
    <property type="entry name" value="Xre/MbcA/ParS-like_toxin-bd"/>
</dbReference>
<dbReference type="Proteomes" id="UP000254711">
    <property type="component" value="Unassembled WGS sequence"/>
</dbReference>
<proteinExistence type="predicted"/>
<sequence>MPHQNEFPSTDFARKARSPMADLDRVILAASEVALDRRKVMEWLEEPLAAFRGKTPLQLVAEGQADDLLAYIASVESGFVG</sequence>
<reference evidence="2 3" key="1">
    <citation type="submission" date="2018-07" db="EMBL/GenBank/DDBJ databases">
        <title>Dyella solisilvae sp. nov., isolated from the pine and broad-leaved mixed forest soil.</title>
        <authorList>
            <person name="Gao Z."/>
            <person name="Qiu L."/>
        </authorList>
    </citation>
    <scope>NUCLEOTIDE SEQUENCE [LARGE SCALE GENOMIC DNA]</scope>
    <source>
        <strain evidence="2 3">DHG54</strain>
    </source>
</reference>
<gene>
    <name evidence="2" type="ORF">DVT68_16300</name>
</gene>
<protein>
    <submittedName>
        <fullName evidence="2">DUF2384 domain-containing protein</fullName>
    </submittedName>
</protein>
<dbReference type="AlphaFoldDB" id="A0A370K3V5"/>
<comment type="caution">
    <text evidence="2">The sequence shown here is derived from an EMBL/GenBank/DDBJ whole genome shotgun (WGS) entry which is preliminary data.</text>
</comment>
<evidence type="ECO:0000313" key="2">
    <source>
        <dbReference type="EMBL" id="RDI97324.1"/>
    </source>
</evidence>